<feature type="region of interest" description="Disordered" evidence="1">
    <location>
        <begin position="1"/>
        <end position="91"/>
    </location>
</feature>
<dbReference type="Proteomes" id="UP000287166">
    <property type="component" value="Unassembled WGS sequence"/>
</dbReference>
<accession>A0A401H0T9</accession>
<feature type="region of interest" description="Disordered" evidence="1">
    <location>
        <begin position="161"/>
        <end position="314"/>
    </location>
</feature>
<evidence type="ECO:0000313" key="3">
    <source>
        <dbReference type="Proteomes" id="UP000287166"/>
    </source>
</evidence>
<dbReference type="STRING" id="139825.A0A401H0T9"/>
<organism evidence="2 3">
    <name type="scientific">Sparassis crispa</name>
    <dbReference type="NCBI Taxonomy" id="139825"/>
    <lineage>
        <taxon>Eukaryota</taxon>
        <taxon>Fungi</taxon>
        <taxon>Dikarya</taxon>
        <taxon>Basidiomycota</taxon>
        <taxon>Agaricomycotina</taxon>
        <taxon>Agaricomycetes</taxon>
        <taxon>Polyporales</taxon>
        <taxon>Sparassidaceae</taxon>
        <taxon>Sparassis</taxon>
    </lineage>
</organism>
<comment type="caution">
    <text evidence="2">The sequence shown here is derived from an EMBL/GenBank/DDBJ whole genome shotgun (WGS) entry which is preliminary data.</text>
</comment>
<dbReference type="GeneID" id="38784930"/>
<protein>
    <submittedName>
        <fullName evidence="2">Uncharacterized protein</fullName>
    </submittedName>
</protein>
<dbReference type="InParanoid" id="A0A401H0T9"/>
<dbReference type="OrthoDB" id="2538461at2759"/>
<gene>
    <name evidence="2" type="ORF">SCP_1202390</name>
</gene>
<feature type="compositionally biased region" description="Basic residues" evidence="1">
    <location>
        <begin position="175"/>
        <end position="206"/>
    </location>
</feature>
<feature type="compositionally biased region" description="Polar residues" evidence="1">
    <location>
        <begin position="244"/>
        <end position="258"/>
    </location>
</feature>
<feature type="compositionally biased region" description="Acidic residues" evidence="1">
    <location>
        <begin position="48"/>
        <end position="86"/>
    </location>
</feature>
<feature type="compositionally biased region" description="Basic and acidic residues" evidence="1">
    <location>
        <begin position="13"/>
        <end position="33"/>
    </location>
</feature>
<feature type="compositionally biased region" description="Basic residues" evidence="1">
    <location>
        <begin position="1"/>
        <end position="12"/>
    </location>
</feature>
<keyword evidence="3" id="KW-1185">Reference proteome</keyword>
<evidence type="ECO:0000313" key="2">
    <source>
        <dbReference type="EMBL" id="GBE88013.1"/>
    </source>
</evidence>
<evidence type="ECO:0000256" key="1">
    <source>
        <dbReference type="SAM" id="MobiDB-lite"/>
    </source>
</evidence>
<reference evidence="2 3" key="1">
    <citation type="journal article" date="2018" name="Sci. Rep.">
        <title>Genome sequence of the cauliflower mushroom Sparassis crispa (Hanabiratake) and its association with beneficial usage.</title>
        <authorList>
            <person name="Kiyama R."/>
            <person name="Furutani Y."/>
            <person name="Kawaguchi K."/>
            <person name="Nakanishi T."/>
        </authorList>
    </citation>
    <scope>NUCLEOTIDE SEQUENCE [LARGE SCALE GENOMIC DNA]</scope>
</reference>
<name>A0A401H0T9_9APHY</name>
<sequence length="314" mass="35096">MYKRVEKRLKKHQKEEELGLNDEMKEVLGMHDTDSDESSSGESHGGDSDGDDFAEDTEGIADGHEDEDDLEGEQDTDDDLEEDDEPPMSIAKAVVDPIYTISLEPKVQACLVCPGKLLKNRAMTEIHRKSHTHIRRHSRFIAKAGKADSADDPRSLLHASVQANGNGPEGELSRRAQKRKLKQSVIRAKREKQKVMRAKAKAHKDKKAASAATIPRESTSPKPQKKKRKTEGGAVTQDILHIQPTVQPKVKTQITVQKISREMQPVAKAPPGKRGTERNDISNSPSKRREDGKQYEKSRNKTVGVKRKRPRSDV</sequence>
<feature type="compositionally biased region" description="Basic and acidic residues" evidence="1">
    <location>
        <begin position="287"/>
        <end position="299"/>
    </location>
</feature>
<dbReference type="AlphaFoldDB" id="A0A401H0T9"/>
<dbReference type="RefSeq" id="XP_027618926.1">
    <property type="nucleotide sequence ID" value="XM_027763125.1"/>
</dbReference>
<dbReference type="EMBL" id="BFAD01000012">
    <property type="protein sequence ID" value="GBE88013.1"/>
    <property type="molecule type" value="Genomic_DNA"/>
</dbReference>
<feature type="compositionally biased region" description="Basic residues" evidence="1">
    <location>
        <begin position="304"/>
        <end position="314"/>
    </location>
</feature>
<proteinExistence type="predicted"/>